<dbReference type="RefSeq" id="WP_059061822.1">
    <property type="nucleotide sequence ID" value="NZ_LN879502.1"/>
</dbReference>
<organism evidence="1 2">
    <name type="scientific">Candidatus Protochlamydia naegleriophila</name>
    <dbReference type="NCBI Taxonomy" id="389348"/>
    <lineage>
        <taxon>Bacteria</taxon>
        <taxon>Pseudomonadati</taxon>
        <taxon>Chlamydiota</taxon>
        <taxon>Chlamydiia</taxon>
        <taxon>Parachlamydiales</taxon>
        <taxon>Parachlamydiaceae</taxon>
        <taxon>Candidatus Protochlamydia</taxon>
    </lineage>
</organism>
<evidence type="ECO:0000313" key="2">
    <source>
        <dbReference type="Proteomes" id="UP000069902"/>
    </source>
</evidence>
<evidence type="ECO:0000313" key="1">
    <source>
        <dbReference type="EMBL" id="CUI17616.1"/>
    </source>
</evidence>
<proteinExistence type="predicted"/>
<dbReference type="Proteomes" id="UP000069902">
    <property type="component" value="Chromosome cPNK"/>
</dbReference>
<protein>
    <submittedName>
        <fullName evidence="1">Uncharacterized protein</fullName>
    </submittedName>
</protein>
<dbReference type="STRING" id="389348.PNK_2012"/>
<gene>
    <name evidence="1" type="ORF">PNK_2012</name>
</gene>
<dbReference type="KEGG" id="pnl:PNK_2012"/>
<keyword evidence="2" id="KW-1185">Reference proteome</keyword>
<reference evidence="2" key="1">
    <citation type="submission" date="2015-09" db="EMBL/GenBank/DDBJ databases">
        <authorList>
            <person name="Bertelli C."/>
        </authorList>
    </citation>
    <scope>NUCLEOTIDE SEQUENCE [LARGE SCALE GENOMIC DNA]</scope>
    <source>
        <strain evidence="2">KNic</strain>
    </source>
</reference>
<dbReference type="InParanoid" id="A0A0U5ETN9"/>
<dbReference type="PATRIC" id="fig|389348.3.peg.2264"/>
<dbReference type="EMBL" id="LN879502">
    <property type="protein sequence ID" value="CUI17616.1"/>
    <property type="molecule type" value="Genomic_DNA"/>
</dbReference>
<dbReference type="AlphaFoldDB" id="A0A0U5ETN9"/>
<name>A0A0U5ETN9_9BACT</name>
<accession>A0A0U5ETN9</accession>
<sequence length="189" mass="21995">MHKCYHNYYWKGGKPHGQELVDPLSPLAYKIVTDPYGKRYSIEKYREGQFERIVYDSLLLDFRHLTAANQMAWQRENLKEDETSLVCLLRNQEDRAILLETHHFDAGVCLSCAISSIHGLPLATQKLYYQSKQHLFDGVVLFDLESRPVMMKTYQVDPLSGEFTTLLKEEWDMQVMPQLLHAFNPLQAG</sequence>